<proteinExistence type="predicted"/>
<dbReference type="EMBL" id="OW152839">
    <property type="protein sequence ID" value="CAH2060584.1"/>
    <property type="molecule type" value="Genomic_DNA"/>
</dbReference>
<evidence type="ECO:0000313" key="1">
    <source>
        <dbReference type="EMBL" id="CAH2060584.1"/>
    </source>
</evidence>
<evidence type="ECO:0000313" key="2">
    <source>
        <dbReference type="Proteomes" id="UP000837857"/>
    </source>
</evidence>
<name>A0ABN8IPC4_9NEOP</name>
<gene>
    <name evidence="1" type="ORF">IPOD504_LOCUS11105</name>
</gene>
<organism evidence="1 2">
    <name type="scientific">Iphiclides podalirius</name>
    <name type="common">scarce swallowtail</name>
    <dbReference type="NCBI Taxonomy" id="110791"/>
    <lineage>
        <taxon>Eukaryota</taxon>
        <taxon>Metazoa</taxon>
        <taxon>Ecdysozoa</taxon>
        <taxon>Arthropoda</taxon>
        <taxon>Hexapoda</taxon>
        <taxon>Insecta</taxon>
        <taxon>Pterygota</taxon>
        <taxon>Neoptera</taxon>
        <taxon>Endopterygota</taxon>
        <taxon>Lepidoptera</taxon>
        <taxon>Glossata</taxon>
        <taxon>Ditrysia</taxon>
        <taxon>Papilionoidea</taxon>
        <taxon>Papilionidae</taxon>
        <taxon>Papilioninae</taxon>
        <taxon>Iphiclides</taxon>
    </lineage>
</organism>
<dbReference type="Proteomes" id="UP000837857">
    <property type="component" value="Chromosome 27"/>
</dbReference>
<feature type="non-terminal residue" evidence="1">
    <location>
        <position position="1"/>
    </location>
</feature>
<keyword evidence="2" id="KW-1185">Reference proteome</keyword>
<protein>
    <submittedName>
        <fullName evidence="1">Uncharacterized protein</fullName>
    </submittedName>
</protein>
<reference evidence="1" key="1">
    <citation type="submission" date="2022-03" db="EMBL/GenBank/DDBJ databases">
        <authorList>
            <person name="Martin H S."/>
        </authorList>
    </citation>
    <scope>NUCLEOTIDE SEQUENCE</scope>
</reference>
<accession>A0ABN8IPC4</accession>
<sequence length="70" mass="7985">MAQCPKVTDRLGESIAFFNYQLAVEERFKIGPRLETGSELESGLEHLRDGLPRTCTRQRTNTNDYVKPAE</sequence>